<dbReference type="Proteomes" id="UP000467840">
    <property type="component" value="Chromosome 13"/>
</dbReference>
<dbReference type="Gene3D" id="1.25.10.10">
    <property type="entry name" value="Leucine-rich Repeat Variant"/>
    <property type="match status" value="1"/>
</dbReference>
<dbReference type="SUPFAM" id="SSF48371">
    <property type="entry name" value="ARM repeat"/>
    <property type="match status" value="2"/>
</dbReference>
<accession>A0A6A6KZ98</accession>
<feature type="domain" description="DUF7792" evidence="1">
    <location>
        <begin position="17"/>
        <end position="135"/>
    </location>
</feature>
<reference evidence="2 3" key="1">
    <citation type="journal article" date="2020" name="Mol. Plant">
        <title>The Chromosome-Based Rubber Tree Genome Provides New Insights into Spurge Genome Evolution and Rubber Biosynthesis.</title>
        <authorList>
            <person name="Liu J."/>
            <person name="Shi C."/>
            <person name="Shi C.C."/>
            <person name="Li W."/>
            <person name="Zhang Q.J."/>
            <person name="Zhang Y."/>
            <person name="Li K."/>
            <person name="Lu H.F."/>
            <person name="Shi C."/>
            <person name="Zhu S.T."/>
            <person name="Xiao Z.Y."/>
            <person name="Nan H."/>
            <person name="Yue Y."/>
            <person name="Zhu X.G."/>
            <person name="Wu Y."/>
            <person name="Hong X.N."/>
            <person name="Fan G.Y."/>
            <person name="Tong Y."/>
            <person name="Zhang D."/>
            <person name="Mao C.L."/>
            <person name="Liu Y.L."/>
            <person name="Hao S.J."/>
            <person name="Liu W.Q."/>
            <person name="Lv M.Q."/>
            <person name="Zhang H.B."/>
            <person name="Liu Y."/>
            <person name="Hu-Tang G.R."/>
            <person name="Wang J.P."/>
            <person name="Wang J.H."/>
            <person name="Sun Y.H."/>
            <person name="Ni S.B."/>
            <person name="Chen W.B."/>
            <person name="Zhang X.C."/>
            <person name="Jiao Y.N."/>
            <person name="Eichler E.E."/>
            <person name="Li G.H."/>
            <person name="Liu X."/>
            <person name="Gao L.Z."/>
        </authorList>
    </citation>
    <scope>NUCLEOTIDE SEQUENCE [LARGE SCALE GENOMIC DNA]</scope>
    <source>
        <strain evidence="3">cv. GT1</strain>
        <tissue evidence="2">Leaf</tissue>
    </source>
</reference>
<dbReference type="InterPro" id="IPR011989">
    <property type="entry name" value="ARM-like"/>
</dbReference>
<comment type="caution">
    <text evidence="2">The sequence shown here is derived from an EMBL/GenBank/DDBJ whole genome shotgun (WGS) entry which is preliminary data.</text>
</comment>
<dbReference type="InterPro" id="IPR056694">
    <property type="entry name" value="DUF7792"/>
</dbReference>
<organism evidence="2 3">
    <name type="scientific">Hevea brasiliensis</name>
    <name type="common">Para rubber tree</name>
    <name type="synonym">Siphonia brasiliensis</name>
    <dbReference type="NCBI Taxonomy" id="3981"/>
    <lineage>
        <taxon>Eukaryota</taxon>
        <taxon>Viridiplantae</taxon>
        <taxon>Streptophyta</taxon>
        <taxon>Embryophyta</taxon>
        <taxon>Tracheophyta</taxon>
        <taxon>Spermatophyta</taxon>
        <taxon>Magnoliopsida</taxon>
        <taxon>eudicotyledons</taxon>
        <taxon>Gunneridae</taxon>
        <taxon>Pentapetalae</taxon>
        <taxon>rosids</taxon>
        <taxon>fabids</taxon>
        <taxon>Malpighiales</taxon>
        <taxon>Euphorbiaceae</taxon>
        <taxon>Crotonoideae</taxon>
        <taxon>Micrandreae</taxon>
        <taxon>Hevea</taxon>
    </lineage>
</organism>
<dbReference type="EMBL" id="JAAGAX010000014">
    <property type="protein sequence ID" value="KAF2293283.1"/>
    <property type="molecule type" value="Genomic_DNA"/>
</dbReference>
<dbReference type="InterPro" id="IPR036537">
    <property type="entry name" value="Adaptor_Cbl_N_dom_sf"/>
</dbReference>
<evidence type="ECO:0000259" key="1">
    <source>
        <dbReference type="Pfam" id="PF25055"/>
    </source>
</evidence>
<name>A0A6A6KZ98_HEVBR</name>
<gene>
    <name evidence="2" type="ORF">GH714_040658</name>
</gene>
<evidence type="ECO:0000313" key="3">
    <source>
        <dbReference type="Proteomes" id="UP000467840"/>
    </source>
</evidence>
<sequence>MAVAATVSSREEEKTLQELTIPILLADRVINSAQEAESFKQDCSDLAKQVERLSQLLRSTVRLVSTTPSIYDRPLLLIASDISKNLDRALTLVRKCKHSGVLRHVFSIISTADFRKVSNLLESSIGDMKWLLSIFESDGGPSPEAQIAAANALFNIATDQERVRLIVVCLGVPIIVGVLGDSPMKVQIVVANLVASMAELDPFAQEEFMRETVNRPLVSLLSIDLDLDVAKNQSAKTSIHSLVQMNKELSYNNIRYNNGHSSDGNSHHRKEREMEIPEVRLKLKVSCALALWKLSKGSVSNSRKITETKGLLCLAKIIEHEKGELQLNCLMTVSEIVAVAESNDDLRRAAFKTNWPPAKAVLNQLLRTRIIAPLVAQLGNRNVDVATEVAISLGKFVSPDNFNCSQHSKAIIEFDGVQPLMKLIRNGDRARMHGLVLLCYLALNSGNSKALEQVRALNALEGAARPVIAQHPELRDLLAKAIHHLTLYQAGAHPHRQSFAS</sequence>
<dbReference type="GO" id="GO:0007166">
    <property type="term" value="P:cell surface receptor signaling pathway"/>
    <property type="evidence" value="ECO:0007669"/>
    <property type="project" value="InterPro"/>
</dbReference>
<dbReference type="PANTHER" id="PTHR46168:SF15">
    <property type="entry name" value="ARMADILLO REPEAT-CONTAINING DOMAIN-CONTAINING PROTEIN"/>
    <property type="match status" value="1"/>
</dbReference>
<dbReference type="InterPro" id="IPR016024">
    <property type="entry name" value="ARM-type_fold"/>
</dbReference>
<keyword evidence="3" id="KW-1185">Reference proteome</keyword>
<proteinExistence type="predicted"/>
<dbReference type="Gene3D" id="1.20.930.20">
    <property type="entry name" value="Adaptor protein Cbl, N-terminal domain"/>
    <property type="match status" value="1"/>
</dbReference>
<dbReference type="Pfam" id="PF25055">
    <property type="entry name" value="DUF7792"/>
    <property type="match status" value="1"/>
</dbReference>
<evidence type="ECO:0000313" key="2">
    <source>
        <dbReference type="EMBL" id="KAF2293283.1"/>
    </source>
</evidence>
<protein>
    <recommendedName>
        <fullName evidence="1">DUF7792 domain-containing protein</fullName>
    </recommendedName>
</protein>
<dbReference type="AlphaFoldDB" id="A0A6A6KZ98"/>
<dbReference type="PANTHER" id="PTHR46168">
    <property type="entry name" value="ARMADILLO REPEAT ONLY 4"/>
    <property type="match status" value="1"/>
</dbReference>